<dbReference type="EMBL" id="AAGW02006534">
    <property type="status" value="NOT_ANNOTATED_CDS"/>
    <property type="molecule type" value="Genomic_DNA"/>
</dbReference>
<keyword evidence="1" id="KW-0472">Membrane</keyword>
<keyword evidence="1" id="KW-1133">Transmembrane helix</keyword>
<reference evidence="2 3" key="1">
    <citation type="journal article" date="2011" name="Nature">
        <title>A high-resolution map of human evolutionary constraint using 29 mammals.</title>
        <authorList>
            <person name="Lindblad-Toh K."/>
            <person name="Garber M."/>
            <person name="Zuk O."/>
            <person name="Lin M.F."/>
            <person name="Parker B.J."/>
            <person name="Washietl S."/>
            <person name="Kheradpour P."/>
            <person name="Ernst J."/>
            <person name="Jordan G."/>
            <person name="Mauceli E."/>
            <person name="Ward L.D."/>
            <person name="Lowe C.B."/>
            <person name="Holloway A.K."/>
            <person name="Clamp M."/>
            <person name="Gnerre S."/>
            <person name="Alfoldi J."/>
            <person name="Beal K."/>
            <person name="Chang J."/>
            <person name="Clawson H."/>
            <person name="Cuff J."/>
            <person name="Di Palma F."/>
            <person name="Fitzgerald S."/>
            <person name="Flicek P."/>
            <person name="Guttman M."/>
            <person name="Hubisz M.J."/>
            <person name="Jaffe D.B."/>
            <person name="Jungreis I."/>
            <person name="Kent W.J."/>
            <person name="Kostka D."/>
            <person name="Lara M."/>
            <person name="Martins A.L."/>
            <person name="Massingham T."/>
            <person name="Moltke I."/>
            <person name="Raney B.J."/>
            <person name="Rasmussen M.D."/>
            <person name="Robinson J."/>
            <person name="Stark A."/>
            <person name="Vilella A.J."/>
            <person name="Wen J."/>
            <person name="Xie X."/>
            <person name="Zody M.C."/>
            <person name="Baldwin J."/>
            <person name="Bloom T."/>
            <person name="Chin C.W."/>
            <person name="Heiman D."/>
            <person name="Nicol R."/>
            <person name="Nusbaum C."/>
            <person name="Young S."/>
            <person name="Wilkinson J."/>
            <person name="Worley K.C."/>
            <person name="Kovar C.L."/>
            <person name="Muzny D.M."/>
            <person name="Gibbs R.A."/>
            <person name="Cree A."/>
            <person name="Dihn H.H."/>
            <person name="Fowler G."/>
            <person name="Jhangiani S."/>
            <person name="Joshi V."/>
            <person name="Lee S."/>
            <person name="Lewis L.R."/>
            <person name="Nazareth L.V."/>
            <person name="Okwuonu G."/>
            <person name="Santibanez J."/>
            <person name="Warren W.C."/>
            <person name="Mardis E.R."/>
            <person name="Weinstock G.M."/>
            <person name="Wilson R.K."/>
            <person name="Delehaunty K."/>
            <person name="Dooling D."/>
            <person name="Fronik C."/>
            <person name="Fulton L."/>
            <person name="Fulton B."/>
            <person name="Graves T."/>
            <person name="Minx P."/>
            <person name="Sodergren E."/>
            <person name="Birney E."/>
            <person name="Margulies E.H."/>
            <person name="Herrero J."/>
            <person name="Green E.D."/>
            <person name="Haussler D."/>
            <person name="Siepel A."/>
            <person name="Goldman N."/>
            <person name="Pollard K.S."/>
            <person name="Pedersen J.S."/>
            <person name="Lander E.S."/>
            <person name="Kellis M."/>
        </authorList>
    </citation>
    <scope>NUCLEOTIDE SEQUENCE [LARGE SCALE GENOMIC DNA]</scope>
    <source>
        <strain evidence="2 3">Thorbecke inbred</strain>
    </source>
</reference>
<dbReference type="InParanoid" id="A0A5F9CAZ6"/>
<keyword evidence="1" id="KW-0812">Transmembrane</keyword>
<dbReference type="Ensembl" id="ENSOCUT00000052715.1">
    <property type="protein sequence ID" value="ENSOCUP00000030201.1"/>
    <property type="gene ID" value="ENSOCUG00000029918.1"/>
</dbReference>
<organism evidence="2 3">
    <name type="scientific">Oryctolagus cuniculus</name>
    <name type="common">Rabbit</name>
    <dbReference type="NCBI Taxonomy" id="9986"/>
    <lineage>
        <taxon>Eukaryota</taxon>
        <taxon>Metazoa</taxon>
        <taxon>Chordata</taxon>
        <taxon>Craniata</taxon>
        <taxon>Vertebrata</taxon>
        <taxon>Euteleostomi</taxon>
        <taxon>Mammalia</taxon>
        <taxon>Eutheria</taxon>
        <taxon>Euarchontoglires</taxon>
        <taxon>Glires</taxon>
        <taxon>Lagomorpha</taxon>
        <taxon>Leporidae</taxon>
        <taxon>Oryctolagus</taxon>
    </lineage>
</organism>
<reference evidence="2" key="3">
    <citation type="submission" date="2025-09" db="UniProtKB">
        <authorList>
            <consortium name="Ensembl"/>
        </authorList>
    </citation>
    <scope>IDENTIFICATION</scope>
    <source>
        <strain evidence="2">Thorbecke</strain>
    </source>
</reference>
<dbReference type="Proteomes" id="UP000001811">
    <property type="component" value="Chromosome 2"/>
</dbReference>
<evidence type="ECO:0000256" key="1">
    <source>
        <dbReference type="SAM" id="Phobius"/>
    </source>
</evidence>
<name>A0A5F9CAZ6_RABIT</name>
<accession>A0A5F9CAZ6</accession>
<protein>
    <submittedName>
        <fullName evidence="2">Uncharacterized protein</fullName>
    </submittedName>
</protein>
<feature type="transmembrane region" description="Helical" evidence="1">
    <location>
        <begin position="17"/>
        <end position="45"/>
    </location>
</feature>
<reference evidence="2" key="2">
    <citation type="submission" date="2025-08" db="UniProtKB">
        <authorList>
            <consortium name="Ensembl"/>
        </authorList>
    </citation>
    <scope>IDENTIFICATION</scope>
    <source>
        <strain evidence="2">Thorbecke</strain>
    </source>
</reference>
<evidence type="ECO:0000313" key="2">
    <source>
        <dbReference type="Ensembl" id="ENSOCUP00000030201.1"/>
    </source>
</evidence>
<evidence type="ECO:0000313" key="3">
    <source>
        <dbReference type="Proteomes" id="UP000001811"/>
    </source>
</evidence>
<sequence>MPLFFSKPGFLYIHTYIYMYACMCLCVCADTHIYIHTYIICMYLFENYRQRGRSSIYWFTLQILLRIGQVIKASSLMFS</sequence>
<keyword evidence="3" id="KW-1185">Reference proteome</keyword>
<dbReference type="AlphaFoldDB" id="A0A5F9CAZ6"/>
<proteinExistence type="predicted"/>